<evidence type="ECO:0000256" key="4">
    <source>
        <dbReference type="ARBA" id="ARBA00023080"/>
    </source>
</evidence>
<name>K8ZA11_9ENTE</name>
<evidence type="ECO:0000313" key="7">
    <source>
        <dbReference type="EMBL" id="EKU27760.1"/>
    </source>
</evidence>
<dbReference type="GO" id="GO:0004170">
    <property type="term" value="F:dUTP diphosphatase activity"/>
    <property type="evidence" value="ECO:0007669"/>
    <property type="project" value="UniProtKB-EC"/>
</dbReference>
<evidence type="ECO:0000259" key="6">
    <source>
        <dbReference type="Pfam" id="PF00692"/>
    </source>
</evidence>
<organism evidence="7 8">
    <name type="scientific">Catellicoccus marimammalium M35/04/3</name>
    <dbReference type="NCBI Taxonomy" id="1234409"/>
    <lineage>
        <taxon>Bacteria</taxon>
        <taxon>Bacillati</taxon>
        <taxon>Bacillota</taxon>
        <taxon>Bacilli</taxon>
        <taxon>Lactobacillales</taxon>
        <taxon>Enterococcaceae</taxon>
        <taxon>Catellicoccus</taxon>
    </lineage>
</organism>
<dbReference type="GO" id="GO:0046081">
    <property type="term" value="P:dUTP catabolic process"/>
    <property type="evidence" value="ECO:0007669"/>
    <property type="project" value="InterPro"/>
</dbReference>
<dbReference type="PATRIC" id="fig|1234409.3.peg.196"/>
<comment type="caution">
    <text evidence="7">The sequence shown here is derived from an EMBL/GenBank/DDBJ whole genome shotgun (WGS) entry which is preliminary data.</text>
</comment>
<comment type="similarity">
    <text evidence="1">Belongs to the dUTPase family.</text>
</comment>
<dbReference type="EC" id="3.6.1.23" evidence="2"/>
<feature type="domain" description="dUTPase-like" evidence="6">
    <location>
        <begin position="12"/>
        <end position="139"/>
    </location>
</feature>
<sequence>MELKVKKLVPEAVLPQKNHITDSGFDLYSVEDRTLRTGERTCIRTGIACMFPQGFGGEIRGRSGLTTKTGLMVLQGTIDSDYRGELLVIVHNLGEEYTIHKGDRIAQLIIEKIYPFSVVECEDFSTETTRGTNGFGSSGK</sequence>
<evidence type="ECO:0000313" key="8">
    <source>
        <dbReference type="Proteomes" id="UP000016057"/>
    </source>
</evidence>
<dbReference type="STRING" id="1234409.C683_0225"/>
<dbReference type="PANTHER" id="PTHR11241:SF0">
    <property type="entry name" value="DEOXYURIDINE 5'-TRIPHOSPHATE NUCLEOTIDOHYDROLASE"/>
    <property type="match status" value="1"/>
</dbReference>
<dbReference type="NCBIfam" id="NF001862">
    <property type="entry name" value="PRK00601.1"/>
    <property type="match status" value="1"/>
</dbReference>
<dbReference type="OrthoDB" id="9809956at2"/>
<evidence type="ECO:0000256" key="2">
    <source>
        <dbReference type="ARBA" id="ARBA00012379"/>
    </source>
</evidence>
<protein>
    <recommendedName>
        <fullName evidence="2">dUTP diphosphatase</fullName>
        <ecNumber evidence="2">3.6.1.23</ecNumber>
    </recommendedName>
</protein>
<proteinExistence type="inferred from homology"/>
<accession>K8ZA11</accession>
<dbReference type="EMBL" id="AMYT01000008">
    <property type="protein sequence ID" value="EKU27760.1"/>
    <property type="molecule type" value="Genomic_DNA"/>
</dbReference>
<dbReference type="InterPro" id="IPR033704">
    <property type="entry name" value="dUTPase_trimeric"/>
</dbReference>
<comment type="catalytic activity">
    <reaction evidence="5">
        <text>dUTP + H2O = dUMP + diphosphate + H(+)</text>
        <dbReference type="Rhea" id="RHEA:10248"/>
        <dbReference type="ChEBI" id="CHEBI:15377"/>
        <dbReference type="ChEBI" id="CHEBI:15378"/>
        <dbReference type="ChEBI" id="CHEBI:33019"/>
        <dbReference type="ChEBI" id="CHEBI:61555"/>
        <dbReference type="ChEBI" id="CHEBI:246422"/>
        <dbReference type="EC" id="3.6.1.23"/>
    </reaction>
</comment>
<dbReference type="SUPFAM" id="SSF51283">
    <property type="entry name" value="dUTPase-like"/>
    <property type="match status" value="1"/>
</dbReference>
<keyword evidence="8" id="KW-1185">Reference proteome</keyword>
<dbReference type="CDD" id="cd07557">
    <property type="entry name" value="trimeric_dUTPase"/>
    <property type="match status" value="1"/>
</dbReference>
<dbReference type="Gene3D" id="2.70.40.10">
    <property type="match status" value="1"/>
</dbReference>
<evidence type="ECO:0000256" key="5">
    <source>
        <dbReference type="ARBA" id="ARBA00047686"/>
    </source>
</evidence>
<dbReference type="GO" id="GO:0006226">
    <property type="term" value="P:dUMP biosynthetic process"/>
    <property type="evidence" value="ECO:0007669"/>
    <property type="project" value="InterPro"/>
</dbReference>
<reference evidence="7 8" key="1">
    <citation type="journal article" date="2013" name="Genome Announc.">
        <title>Draft Genome Sequence of Catellicoccus marimammalium, a Novel Species Commonly Found in Gull Feces.</title>
        <authorList>
            <person name="Weigand M.R."/>
            <person name="Ryu H."/>
            <person name="Bozcek L."/>
            <person name="Konstantinidis K.T."/>
            <person name="Santo Domingo J.W."/>
        </authorList>
    </citation>
    <scope>NUCLEOTIDE SEQUENCE [LARGE SCALE GENOMIC DNA]</scope>
    <source>
        <strain evidence="7 8">M35/04/3</strain>
    </source>
</reference>
<dbReference type="PANTHER" id="PTHR11241">
    <property type="entry name" value="DEOXYURIDINE 5'-TRIPHOSPHATE NUCLEOTIDOHYDROLASE"/>
    <property type="match status" value="1"/>
</dbReference>
<dbReference type="Proteomes" id="UP000016057">
    <property type="component" value="Unassembled WGS sequence"/>
</dbReference>
<gene>
    <name evidence="7" type="ORF">C683_0225</name>
</gene>
<dbReference type="GO" id="GO:0000287">
    <property type="term" value="F:magnesium ion binding"/>
    <property type="evidence" value="ECO:0007669"/>
    <property type="project" value="InterPro"/>
</dbReference>
<dbReference type="eggNOG" id="COG0756">
    <property type="taxonomic scope" value="Bacteria"/>
</dbReference>
<dbReference type="AlphaFoldDB" id="K8ZA11"/>
<keyword evidence="4" id="KW-0546">Nucleotide metabolism</keyword>
<dbReference type="InterPro" id="IPR029054">
    <property type="entry name" value="dUTPase-like"/>
</dbReference>
<dbReference type="InterPro" id="IPR008181">
    <property type="entry name" value="dUTPase"/>
</dbReference>
<evidence type="ECO:0000256" key="3">
    <source>
        <dbReference type="ARBA" id="ARBA00022801"/>
    </source>
</evidence>
<dbReference type="InterPro" id="IPR036157">
    <property type="entry name" value="dUTPase-like_sf"/>
</dbReference>
<keyword evidence="3 7" id="KW-0378">Hydrolase</keyword>
<dbReference type="RefSeq" id="WP_009488499.1">
    <property type="nucleotide sequence ID" value="NZ_AMYT01000008.1"/>
</dbReference>
<dbReference type="NCBIfam" id="TIGR00576">
    <property type="entry name" value="dut"/>
    <property type="match status" value="1"/>
</dbReference>
<evidence type="ECO:0000256" key="1">
    <source>
        <dbReference type="ARBA" id="ARBA00006581"/>
    </source>
</evidence>
<dbReference type="Pfam" id="PF00692">
    <property type="entry name" value="dUTPase"/>
    <property type="match status" value="1"/>
</dbReference>